<evidence type="ECO:0000256" key="1">
    <source>
        <dbReference type="SAM" id="MobiDB-lite"/>
    </source>
</evidence>
<name>A0A5C3MWM1_9AGAM</name>
<feature type="compositionally biased region" description="Basic and acidic residues" evidence="1">
    <location>
        <begin position="135"/>
        <end position="162"/>
    </location>
</feature>
<feature type="compositionally biased region" description="Low complexity" evidence="1">
    <location>
        <begin position="198"/>
        <end position="209"/>
    </location>
</feature>
<evidence type="ECO:0000313" key="2">
    <source>
        <dbReference type="EMBL" id="TFK49919.1"/>
    </source>
</evidence>
<feature type="region of interest" description="Disordered" evidence="1">
    <location>
        <begin position="1"/>
        <end position="300"/>
    </location>
</feature>
<reference evidence="2 3" key="1">
    <citation type="journal article" date="2019" name="Nat. Ecol. Evol.">
        <title>Megaphylogeny resolves global patterns of mushroom evolution.</title>
        <authorList>
            <person name="Varga T."/>
            <person name="Krizsan K."/>
            <person name="Foldi C."/>
            <person name="Dima B."/>
            <person name="Sanchez-Garcia M."/>
            <person name="Sanchez-Ramirez S."/>
            <person name="Szollosi G.J."/>
            <person name="Szarkandi J.G."/>
            <person name="Papp V."/>
            <person name="Albert L."/>
            <person name="Andreopoulos W."/>
            <person name="Angelini C."/>
            <person name="Antonin V."/>
            <person name="Barry K.W."/>
            <person name="Bougher N.L."/>
            <person name="Buchanan P."/>
            <person name="Buyck B."/>
            <person name="Bense V."/>
            <person name="Catcheside P."/>
            <person name="Chovatia M."/>
            <person name="Cooper J."/>
            <person name="Damon W."/>
            <person name="Desjardin D."/>
            <person name="Finy P."/>
            <person name="Geml J."/>
            <person name="Haridas S."/>
            <person name="Hughes K."/>
            <person name="Justo A."/>
            <person name="Karasinski D."/>
            <person name="Kautmanova I."/>
            <person name="Kiss B."/>
            <person name="Kocsube S."/>
            <person name="Kotiranta H."/>
            <person name="LaButti K.M."/>
            <person name="Lechner B.E."/>
            <person name="Liimatainen K."/>
            <person name="Lipzen A."/>
            <person name="Lukacs Z."/>
            <person name="Mihaltcheva S."/>
            <person name="Morgado L.N."/>
            <person name="Niskanen T."/>
            <person name="Noordeloos M.E."/>
            <person name="Ohm R.A."/>
            <person name="Ortiz-Santana B."/>
            <person name="Ovrebo C."/>
            <person name="Racz N."/>
            <person name="Riley R."/>
            <person name="Savchenko A."/>
            <person name="Shiryaev A."/>
            <person name="Soop K."/>
            <person name="Spirin V."/>
            <person name="Szebenyi C."/>
            <person name="Tomsovsky M."/>
            <person name="Tulloss R.E."/>
            <person name="Uehling J."/>
            <person name="Grigoriev I.V."/>
            <person name="Vagvolgyi C."/>
            <person name="Papp T."/>
            <person name="Martin F.M."/>
            <person name="Miettinen O."/>
            <person name="Hibbett D.S."/>
            <person name="Nagy L.G."/>
        </authorList>
    </citation>
    <scope>NUCLEOTIDE SEQUENCE [LARGE SCALE GENOMIC DNA]</scope>
    <source>
        <strain evidence="2 3">OMC1185</strain>
    </source>
</reference>
<accession>A0A5C3MWM1</accession>
<gene>
    <name evidence="2" type="ORF">OE88DRAFT_291470</name>
</gene>
<dbReference type="EMBL" id="ML213514">
    <property type="protein sequence ID" value="TFK49919.1"/>
    <property type="molecule type" value="Genomic_DNA"/>
</dbReference>
<feature type="compositionally biased region" description="Pro residues" evidence="1">
    <location>
        <begin position="1"/>
        <end position="12"/>
    </location>
</feature>
<feature type="compositionally biased region" description="Polar residues" evidence="1">
    <location>
        <begin position="36"/>
        <end position="61"/>
    </location>
</feature>
<sequence length="300" mass="32089">MPPAPSRKPPSTPIQTSLPTTTTDSTSKDLPALPPTNRNIPSPSSPTQPALNKSNSTSTRHTSSDEVPSLTRSSSDAPSSSSLRSPTSPIQSKDVEMRDVRRRSSTRSSTGHVYGPIDGAIATSPQEAPFSPLKRIAEMEMRSGYDEHGVARGRQERPEKSKTLPAPPVTARSSSVTPSESSRKSFSLFGKKSISGASSDSEGLSLKSSFTSLRRTFNSADKHKRPKTEHGPPPSSFGGKAKAAARPQSAYADQSNSRRPGVGPRAPLNPTIHSRGSIVSEMRGIENDESRRLSEMAFLD</sequence>
<keyword evidence="3" id="KW-1185">Reference proteome</keyword>
<feature type="compositionally biased region" description="Low complexity" evidence="1">
    <location>
        <begin position="68"/>
        <end position="89"/>
    </location>
</feature>
<organism evidence="2 3">
    <name type="scientific">Heliocybe sulcata</name>
    <dbReference type="NCBI Taxonomy" id="5364"/>
    <lineage>
        <taxon>Eukaryota</taxon>
        <taxon>Fungi</taxon>
        <taxon>Dikarya</taxon>
        <taxon>Basidiomycota</taxon>
        <taxon>Agaricomycotina</taxon>
        <taxon>Agaricomycetes</taxon>
        <taxon>Gloeophyllales</taxon>
        <taxon>Gloeophyllaceae</taxon>
        <taxon>Heliocybe</taxon>
    </lineage>
</organism>
<protein>
    <submittedName>
        <fullName evidence="2">Uncharacterized protein</fullName>
    </submittedName>
</protein>
<feature type="compositionally biased region" description="Low complexity" evidence="1">
    <location>
        <begin position="13"/>
        <end position="25"/>
    </location>
</feature>
<evidence type="ECO:0000313" key="3">
    <source>
        <dbReference type="Proteomes" id="UP000305948"/>
    </source>
</evidence>
<dbReference type="AlphaFoldDB" id="A0A5C3MWM1"/>
<dbReference type="OrthoDB" id="3168445at2759"/>
<feature type="compositionally biased region" description="Polar residues" evidence="1">
    <location>
        <begin position="210"/>
        <end position="219"/>
    </location>
</feature>
<proteinExistence type="predicted"/>
<feature type="compositionally biased region" description="Basic and acidic residues" evidence="1">
    <location>
        <begin position="283"/>
        <end position="294"/>
    </location>
</feature>
<dbReference type="Proteomes" id="UP000305948">
    <property type="component" value="Unassembled WGS sequence"/>
</dbReference>